<dbReference type="InterPro" id="IPR029068">
    <property type="entry name" value="Glyas_Bleomycin-R_OHBP_Dase"/>
</dbReference>
<dbReference type="EMBL" id="BMKQ01000001">
    <property type="protein sequence ID" value="GGF50881.1"/>
    <property type="molecule type" value="Genomic_DNA"/>
</dbReference>
<dbReference type="Proteomes" id="UP000649179">
    <property type="component" value="Unassembled WGS sequence"/>
</dbReference>
<dbReference type="InterPro" id="IPR009725">
    <property type="entry name" value="3_dmu_93_MTrfase"/>
</dbReference>
<dbReference type="Pfam" id="PF06983">
    <property type="entry name" value="3-dmu-9_3-mt"/>
    <property type="match status" value="1"/>
</dbReference>
<feature type="domain" description="PhnB-like" evidence="1">
    <location>
        <begin position="4"/>
        <end position="130"/>
    </location>
</feature>
<reference evidence="2" key="2">
    <citation type="submission" date="2020-09" db="EMBL/GenBank/DDBJ databases">
        <authorList>
            <person name="Sun Q."/>
            <person name="Zhou Y."/>
        </authorList>
    </citation>
    <scope>NUCLEOTIDE SEQUENCE</scope>
    <source>
        <strain evidence="2">CGMCC 1.16067</strain>
    </source>
</reference>
<dbReference type="PANTHER" id="PTHR33990">
    <property type="entry name" value="PROTEIN YJDN-RELATED"/>
    <property type="match status" value="1"/>
</dbReference>
<name>A0A917BP61_9ACTN</name>
<dbReference type="Gene3D" id="3.30.720.110">
    <property type="match status" value="1"/>
</dbReference>
<evidence type="ECO:0000259" key="1">
    <source>
        <dbReference type="Pfam" id="PF06983"/>
    </source>
</evidence>
<dbReference type="SUPFAM" id="SSF54593">
    <property type="entry name" value="Glyoxalase/Bleomycin resistance protein/Dihydroxybiphenyl dioxygenase"/>
    <property type="match status" value="1"/>
</dbReference>
<protein>
    <submittedName>
        <fullName evidence="2">VOC family protein</fullName>
    </submittedName>
</protein>
<evidence type="ECO:0000313" key="3">
    <source>
        <dbReference type="Proteomes" id="UP000649179"/>
    </source>
</evidence>
<reference evidence="2" key="1">
    <citation type="journal article" date="2014" name="Int. J. Syst. Evol. Microbiol.">
        <title>Complete genome sequence of Corynebacterium casei LMG S-19264T (=DSM 44701T), isolated from a smear-ripened cheese.</title>
        <authorList>
            <consortium name="US DOE Joint Genome Institute (JGI-PGF)"/>
            <person name="Walter F."/>
            <person name="Albersmeier A."/>
            <person name="Kalinowski J."/>
            <person name="Ruckert C."/>
        </authorList>
    </citation>
    <scope>NUCLEOTIDE SEQUENCE</scope>
    <source>
        <strain evidence="2">CGMCC 1.16067</strain>
    </source>
</reference>
<gene>
    <name evidence="2" type="ORF">GCM10011519_26080</name>
</gene>
<dbReference type="PANTHER" id="PTHR33990:SF4">
    <property type="entry name" value="PHNB-LIKE DOMAIN-CONTAINING PROTEIN"/>
    <property type="match status" value="1"/>
</dbReference>
<dbReference type="Gene3D" id="3.30.720.100">
    <property type="match status" value="1"/>
</dbReference>
<sequence>MSSISPFVTFQPGRGQSAEAAMDFYLALLPGSRVISDQRYGADDPGPEGSVQVAELELAGQRVRFSDSFVDHAWDLTPAVSLWLELDSGEEQRRVLDALAEGGTVHMPLDDYGFGPFGWVDDRYGLSWQVAVVG</sequence>
<organism evidence="2 3">
    <name type="scientific">Marmoricola endophyticus</name>
    <dbReference type="NCBI Taxonomy" id="2040280"/>
    <lineage>
        <taxon>Bacteria</taxon>
        <taxon>Bacillati</taxon>
        <taxon>Actinomycetota</taxon>
        <taxon>Actinomycetes</taxon>
        <taxon>Propionibacteriales</taxon>
        <taxon>Nocardioidaceae</taxon>
        <taxon>Marmoricola</taxon>
    </lineage>
</organism>
<evidence type="ECO:0000313" key="2">
    <source>
        <dbReference type="EMBL" id="GGF50881.1"/>
    </source>
</evidence>
<keyword evidence="3" id="KW-1185">Reference proteome</keyword>
<proteinExistence type="predicted"/>
<comment type="caution">
    <text evidence="2">The sequence shown here is derived from an EMBL/GenBank/DDBJ whole genome shotgun (WGS) entry which is preliminary data.</text>
</comment>
<dbReference type="RefSeq" id="WP_188780160.1">
    <property type="nucleotide sequence ID" value="NZ_BMKQ01000001.1"/>
</dbReference>
<dbReference type="AlphaFoldDB" id="A0A917BP61"/>
<dbReference type="InterPro" id="IPR028973">
    <property type="entry name" value="PhnB-like"/>
</dbReference>
<accession>A0A917BP61</accession>
<dbReference type="PIRSF" id="PIRSF021700">
    <property type="entry name" value="3_dmu_93_MTrfase"/>
    <property type="match status" value="1"/>
</dbReference>
<dbReference type="CDD" id="cd06588">
    <property type="entry name" value="PhnB_like"/>
    <property type="match status" value="1"/>
</dbReference>